<evidence type="ECO:0000313" key="2">
    <source>
        <dbReference type="Proteomes" id="UP000509568"/>
    </source>
</evidence>
<dbReference type="Proteomes" id="UP000509568">
    <property type="component" value="Chromosome"/>
</dbReference>
<name>A0A7D5D710_9PSED</name>
<dbReference type="AlphaFoldDB" id="A0A7D5D710"/>
<organism evidence="1 2">
    <name type="scientific">Pseudomonas eucalypticola</name>
    <dbReference type="NCBI Taxonomy" id="2599595"/>
    <lineage>
        <taxon>Bacteria</taxon>
        <taxon>Pseudomonadati</taxon>
        <taxon>Pseudomonadota</taxon>
        <taxon>Gammaproteobacteria</taxon>
        <taxon>Pseudomonadales</taxon>
        <taxon>Pseudomonadaceae</taxon>
        <taxon>Pseudomonas</taxon>
    </lineage>
</organism>
<evidence type="ECO:0008006" key="3">
    <source>
        <dbReference type="Google" id="ProtNLM"/>
    </source>
</evidence>
<dbReference type="EMBL" id="CP056030">
    <property type="protein sequence ID" value="QKZ04312.1"/>
    <property type="molecule type" value="Genomic_DNA"/>
</dbReference>
<protein>
    <recommendedName>
        <fullName evidence="3">BIG2 domain-containing protein</fullName>
    </recommendedName>
</protein>
<dbReference type="RefSeq" id="WP_158157861.1">
    <property type="nucleotide sequence ID" value="NZ_CP056030.1"/>
</dbReference>
<sequence length="319" mass="34446">MVHPNPALTPVPRVSTGTAVDGSKLEYSAPRVLEAIQGELNLSLFEGDAHVLVSPWPDAYAGQRVTLVCRGSRNDGQGGESPHVLVLRDKSPISDNEATWGIANSIPRSYLDFLKDRSELEIEMSADGAQAFDTLKLTVVANVPELEIDTTPVLFTGSIFRCLEYPGVIPKRFITQRVPINGTPPFSYGSSAQDVATVEADGKVFLHGPGTAYITVSDQQGHSKGYSVTVISGPYVFSLLPGGTWHEVADAAEGGLFPLCEADSLSACFIDVWPEDEYYFTRYSGGPGEVQIVNLRTGERKNASIDADRFRGLGGPRRI</sequence>
<dbReference type="InterPro" id="IPR008964">
    <property type="entry name" value="Invasin/intimin_cell_adhesion"/>
</dbReference>
<reference evidence="1 2" key="1">
    <citation type="submission" date="2020-06" db="EMBL/GenBank/DDBJ databases">
        <title>Pseudomonas eucalypticola sp. nov., an endophyte of Eucalyptus dunnii leaves with biocontrol ability of eucalyptus leaf blight.</title>
        <authorList>
            <person name="Liu Y."/>
            <person name="Song Z."/>
            <person name="Zeng H."/>
            <person name="Lu M."/>
            <person name="Wang X."/>
            <person name="Lian X."/>
            <person name="Zhang Q."/>
        </authorList>
    </citation>
    <scope>NUCLEOTIDE SEQUENCE [LARGE SCALE GENOMIC DNA]</scope>
    <source>
        <strain evidence="1 2">NP-1</strain>
    </source>
</reference>
<proteinExistence type="predicted"/>
<keyword evidence="2" id="KW-1185">Reference proteome</keyword>
<dbReference type="SUPFAM" id="SSF49373">
    <property type="entry name" value="Invasin/intimin cell-adhesion fragments"/>
    <property type="match status" value="1"/>
</dbReference>
<accession>A0A7D5D710</accession>
<dbReference type="KEGG" id="pez:HWQ56_11160"/>
<gene>
    <name evidence="1" type="ORF">HWQ56_11160</name>
</gene>
<dbReference type="Gene3D" id="2.60.40.1080">
    <property type="match status" value="1"/>
</dbReference>
<evidence type="ECO:0000313" key="1">
    <source>
        <dbReference type="EMBL" id="QKZ04312.1"/>
    </source>
</evidence>